<evidence type="ECO:0000313" key="2">
    <source>
        <dbReference type="Proteomes" id="UP000070444"/>
    </source>
</evidence>
<organism evidence="1 2">
    <name type="scientific">Conidiobolus coronatus (strain ATCC 28846 / CBS 209.66 / NRRL 28638)</name>
    <name type="common">Delacroixia coronata</name>
    <dbReference type="NCBI Taxonomy" id="796925"/>
    <lineage>
        <taxon>Eukaryota</taxon>
        <taxon>Fungi</taxon>
        <taxon>Fungi incertae sedis</taxon>
        <taxon>Zoopagomycota</taxon>
        <taxon>Entomophthoromycotina</taxon>
        <taxon>Entomophthoromycetes</taxon>
        <taxon>Entomophthorales</taxon>
        <taxon>Ancylistaceae</taxon>
        <taxon>Conidiobolus</taxon>
    </lineage>
</organism>
<name>A0A137P1I2_CONC2</name>
<evidence type="ECO:0000313" key="1">
    <source>
        <dbReference type="EMBL" id="KXN68872.1"/>
    </source>
</evidence>
<proteinExistence type="predicted"/>
<dbReference type="Proteomes" id="UP000070444">
    <property type="component" value="Unassembled WGS sequence"/>
</dbReference>
<reference evidence="1 2" key="1">
    <citation type="journal article" date="2015" name="Genome Biol. Evol.">
        <title>Phylogenomic analyses indicate that early fungi evolved digesting cell walls of algal ancestors of land plants.</title>
        <authorList>
            <person name="Chang Y."/>
            <person name="Wang S."/>
            <person name="Sekimoto S."/>
            <person name="Aerts A.L."/>
            <person name="Choi C."/>
            <person name="Clum A."/>
            <person name="LaButti K.M."/>
            <person name="Lindquist E.A."/>
            <person name="Yee Ngan C."/>
            <person name="Ohm R.A."/>
            <person name="Salamov A.A."/>
            <person name="Grigoriev I.V."/>
            <person name="Spatafora J.W."/>
            <person name="Berbee M.L."/>
        </authorList>
    </citation>
    <scope>NUCLEOTIDE SEQUENCE [LARGE SCALE GENOMIC DNA]</scope>
    <source>
        <strain evidence="1 2">NRRL 28638</strain>
    </source>
</reference>
<sequence>MQNISKTIHSPTTNGLSLTLNQSHNSLGIALNNGYEQNIQSLKLNCKNFPTSTSPLIQFDKFNPQQVNIYPNSKLTNISLNGQNLQNFDFENFTSFTWIINDQIVRGIRGYCKEFDYFEIKKSLQFRSECLNYDNKKVVNLLKLLIDKGNRLIIEDDNNIPIIFFNLNTIELIKNCEEFNIESINYSFRAKQIIYDFNIKEQQTINNYKLTFDNINILKLTKLKNNTSLLNIESIKLNFNKNNQLLYFNKFKLEIYLKLIKQLCKTKREGDSSDDDDEDSVNRGSWHKLITKTKLTLISI</sequence>
<gene>
    <name evidence="1" type="ORF">CONCODRAFT_18740</name>
</gene>
<dbReference type="EMBL" id="KQ964557">
    <property type="protein sequence ID" value="KXN68872.1"/>
    <property type="molecule type" value="Genomic_DNA"/>
</dbReference>
<dbReference type="AlphaFoldDB" id="A0A137P1I2"/>
<keyword evidence="2" id="KW-1185">Reference proteome</keyword>
<accession>A0A137P1I2</accession>
<protein>
    <submittedName>
        <fullName evidence="1">Uncharacterized protein</fullName>
    </submittedName>
</protein>